<evidence type="ECO:0000259" key="9">
    <source>
        <dbReference type="PROSITE" id="PS50109"/>
    </source>
</evidence>
<dbReference type="SMART" id="SM00387">
    <property type="entry name" value="HATPase_c"/>
    <property type="match status" value="1"/>
</dbReference>
<evidence type="ECO:0000256" key="1">
    <source>
        <dbReference type="ARBA" id="ARBA00000085"/>
    </source>
</evidence>
<keyword evidence="5 7" id="KW-0067">ATP-binding</keyword>
<dbReference type="Gene3D" id="1.20.5.1930">
    <property type="match status" value="1"/>
</dbReference>
<dbReference type="EC" id="2.7.13.3" evidence="7"/>
<dbReference type="InterPro" id="IPR050482">
    <property type="entry name" value="Sensor_HK_TwoCompSys"/>
</dbReference>
<organism evidence="10 11">
    <name type="scientific">Bacillus halotolerans</name>
    <dbReference type="NCBI Taxonomy" id="260554"/>
    <lineage>
        <taxon>Bacteria</taxon>
        <taxon>Bacillati</taxon>
        <taxon>Bacillota</taxon>
        <taxon>Bacilli</taxon>
        <taxon>Bacillales</taxon>
        <taxon>Bacillaceae</taxon>
        <taxon>Bacillus</taxon>
    </lineage>
</organism>
<dbReference type="InterPro" id="IPR016381">
    <property type="entry name" value="Sig_transdc_His_kinase_DegS"/>
</dbReference>
<evidence type="ECO:0000256" key="4">
    <source>
        <dbReference type="ARBA" id="ARBA00022777"/>
    </source>
</evidence>
<dbReference type="PIRSF" id="PIRSF003169">
    <property type="entry name" value="STHK_DegS"/>
    <property type="match status" value="1"/>
</dbReference>
<keyword evidence="4 7" id="KW-0418">Kinase</keyword>
<keyword evidence="7" id="KW-0378">Hydrolase</keyword>
<evidence type="ECO:0000256" key="7">
    <source>
        <dbReference type="PIRNR" id="PIRNR003169"/>
    </source>
</evidence>
<evidence type="ECO:0000256" key="2">
    <source>
        <dbReference type="ARBA" id="ARBA00022679"/>
    </source>
</evidence>
<proteinExistence type="predicted"/>
<protein>
    <recommendedName>
        <fullName evidence="7">Signal transduction histidine-protein kinase/phosphatase DegS</fullName>
        <ecNumber evidence="7">2.7.13.3</ecNumber>
        <ecNumber evidence="7">3.1.3.-</ecNumber>
    </recommendedName>
</protein>
<evidence type="ECO:0000256" key="6">
    <source>
        <dbReference type="ARBA" id="ARBA00023012"/>
    </source>
</evidence>
<dbReference type="GO" id="GO:0016301">
    <property type="term" value="F:kinase activity"/>
    <property type="evidence" value="ECO:0007669"/>
    <property type="project" value="UniProtKB-KW"/>
</dbReference>
<evidence type="ECO:0000256" key="3">
    <source>
        <dbReference type="ARBA" id="ARBA00022741"/>
    </source>
</evidence>
<keyword evidence="7" id="KW-0963">Cytoplasm</keyword>
<accession>A0ABY7HZ02</accession>
<evidence type="ECO:0000256" key="5">
    <source>
        <dbReference type="ARBA" id="ARBA00022840"/>
    </source>
</evidence>
<sequence length="385" mass="44845">MNKTKMDSKVLDSILMKMLKTVDGSKDEVFQIGEQSRQQYEQLVEELKQIKQQVYEVIELGDKLEVQTRHARNRLSEVSRNFHRFSEEEIRNAYEKAHKLQVELTMIQQREKQLRERRDDLERRLLGLQEIIERSESLVSQITVVLNYLNQDLREVGLLLADAQAKQDFGLRIIEAQEEERKRVSREIHDGPAQMLANVMMRSELIERIFRDRGAEDGFQEIKNLRQNVRNALYEVRRIIYDLRPMALDDLGLIPTLRKYLYTTEEYNGKVKIHFQCIGDTEDKRLAPQFEVALFRLAQEAVSNALKHSGSEEITVKVEITKDFVILMIKDNGKGFDLKEAKETKNKSFGLLGMKERVDLLEGTMTIDSKIGLGTFIMIKVPLSL</sequence>
<dbReference type="Pfam" id="PF07730">
    <property type="entry name" value="HisKA_3"/>
    <property type="match status" value="1"/>
</dbReference>
<comment type="function">
    <text evidence="7">Member of the two-component regulatory system DegS/DegU, which plays an important role in the transition growth phase.</text>
</comment>
<evidence type="ECO:0000313" key="11">
    <source>
        <dbReference type="Proteomes" id="UP001164713"/>
    </source>
</evidence>
<dbReference type="InterPro" id="IPR003594">
    <property type="entry name" value="HATPase_dom"/>
</dbReference>
<keyword evidence="2 7" id="KW-0808">Transferase</keyword>
<dbReference type="Gene3D" id="3.30.565.10">
    <property type="entry name" value="Histidine kinase-like ATPase, C-terminal domain"/>
    <property type="match status" value="1"/>
</dbReference>
<keyword evidence="6 7" id="KW-0902">Two-component regulatory system</keyword>
<dbReference type="EC" id="3.1.3.-" evidence="7"/>
<dbReference type="InterPro" id="IPR011712">
    <property type="entry name" value="Sig_transdc_His_kin_sub3_dim/P"/>
</dbReference>
<dbReference type="EMBL" id="CP114066">
    <property type="protein sequence ID" value="WAT20905.1"/>
    <property type="molecule type" value="Genomic_DNA"/>
</dbReference>
<dbReference type="InterPro" id="IPR005467">
    <property type="entry name" value="His_kinase_dom"/>
</dbReference>
<gene>
    <name evidence="10" type="primary">degS</name>
    <name evidence="10" type="ORF">O0R52_18400</name>
</gene>
<dbReference type="PANTHER" id="PTHR24421:SF55">
    <property type="entry name" value="SENSOR HISTIDINE KINASE YDFH"/>
    <property type="match status" value="1"/>
</dbReference>
<keyword evidence="7" id="KW-0904">Protein phosphatase</keyword>
<dbReference type="Pfam" id="PF05384">
    <property type="entry name" value="DegS"/>
    <property type="match status" value="1"/>
</dbReference>
<comment type="subcellular location">
    <subcellularLocation>
        <location evidence="7">Cytoplasm</location>
    </subcellularLocation>
</comment>
<dbReference type="InterPro" id="IPR036890">
    <property type="entry name" value="HATPase_C_sf"/>
</dbReference>
<evidence type="ECO:0000313" key="10">
    <source>
        <dbReference type="EMBL" id="WAT20905.1"/>
    </source>
</evidence>
<dbReference type="CDD" id="cd16917">
    <property type="entry name" value="HATPase_UhpB-NarQ-NarX-like"/>
    <property type="match status" value="1"/>
</dbReference>
<reference evidence="10" key="1">
    <citation type="submission" date="2022-12" db="EMBL/GenBank/DDBJ databases">
        <title>Genomic of Bacillus halotolerans.</title>
        <authorList>
            <person name="Xu G."/>
            <person name="Ding Y."/>
        </authorList>
    </citation>
    <scope>NUCLEOTIDE SEQUENCE</scope>
    <source>
        <strain evidence="10">B13</strain>
    </source>
</reference>
<feature type="coiled-coil region" evidence="8">
    <location>
        <begin position="33"/>
        <end position="138"/>
    </location>
</feature>
<keyword evidence="8" id="KW-0175">Coiled coil</keyword>
<evidence type="ECO:0000256" key="8">
    <source>
        <dbReference type="SAM" id="Coils"/>
    </source>
</evidence>
<comment type="catalytic activity">
    <reaction evidence="1 7">
        <text>ATP + protein L-histidine = ADP + protein N-phospho-L-histidine.</text>
        <dbReference type="EC" id="2.7.13.3"/>
    </reaction>
</comment>
<name>A0ABY7HZ02_9BACI</name>
<keyword evidence="11" id="KW-1185">Reference proteome</keyword>
<keyword evidence="3 7" id="KW-0547">Nucleotide-binding</keyword>
<dbReference type="InterPro" id="IPR008595">
    <property type="entry name" value="DegS"/>
</dbReference>
<dbReference type="SUPFAM" id="SSF55874">
    <property type="entry name" value="ATPase domain of HSP90 chaperone/DNA topoisomerase II/histidine kinase"/>
    <property type="match status" value="1"/>
</dbReference>
<dbReference type="RefSeq" id="WP_044159475.1">
    <property type="nucleotide sequence ID" value="NZ_CP098738.1"/>
</dbReference>
<dbReference type="Pfam" id="PF02518">
    <property type="entry name" value="HATPase_c"/>
    <property type="match status" value="1"/>
</dbReference>
<dbReference type="PANTHER" id="PTHR24421">
    <property type="entry name" value="NITRATE/NITRITE SENSOR PROTEIN NARX-RELATED"/>
    <property type="match status" value="1"/>
</dbReference>
<feature type="domain" description="Histidine kinase" evidence="9">
    <location>
        <begin position="294"/>
        <end position="385"/>
    </location>
</feature>
<dbReference type="Proteomes" id="UP001164713">
    <property type="component" value="Chromosome"/>
</dbReference>
<dbReference type="PROSITE" id="PS50109">
    <property type="entry name" value="HIS_KIN"/>
    <property type="match status" value="1"/>
</dbReference>